<dbReference type="GO" id="GO:0006417">
    <property type="term" value="P:regulation of translation"/>
    <property type="evidence" value="ECO:0007669"/>
    <property type="project" value="TreeGrafter"/>
</dbReference>
<dbReference type="Proteomes" id="UP000198977">
    <property type="component" value="Unassembled WGS sequence"/>
</dbReference>
<organism evidence="2 3">
    <name type="scientific">Sulfitobacter brevis</name>
    <dbReference type="NCBI Taxonomy" id="74348"/>
    <lineage>
        <taxon>Bacteria</taxon>
        <taxon>Pseudomonadati</taxon>
        <taxon>Pseudomonadota</taxon>
        <taxon>Alphaproteobacteria</taxon>
        <taxon>Rhodobacterales</taxon>
        <taxon>Roseobacteraceae</taxon>
        <taxon>Sulfitobacter</taxon>
    </lineage>
</organism>
<dbReference type="GO" id="GO:0005886">
    <property type="term" value="C:plasma membrane"/>
    <property type="evidence" value="ECO:0007669"/>
    <property type="project" value="InterPro"/>
</dbReference>
<gene>
    <name evidence="2" type="ORF">SAMN04488523_108124</name>
</gene>
<dbReference type="PANTHER" id="PTHR37461:SF1">
    <property type="entry name" value="ANTI-SIGMA-K FACTOR RSKA"/>
    <property type="match status" value="1"/>
</dbReference>
<proteinExistence type="predicted"/>
<evidence type="ECO:0000259" key="1">
    <source>
        <dbReference type="Pfam" id="PF10099"/>
    </source>
</evidence>
<dbReference type="InterPro" id="IPR051474">
    <property type="entry name" value="Anti-sigma-K/W_factor"/>
</dbReference>
<feature type="domain" description="Anti-sigma K factor RskA C-terminal" evidence="1">
    <location>
        <begin position="128"/>
        <end position="235"/>
    </location>
</feature>
<dbReference type="STRING" id="74348.SAMN04488523_108124"/>
<keyword evidence="3" id="KW-1185">Reference proteome</keyword>
<protein>
    <submittedName>
        <fullName evidence="2">Anti-sigma-K factor RskA</fullName>
    </submittedName>
</protein>
<dbReference type="GO" id="GO:0016989">
    <property type="term" value="F:sigma factor antagonist activity"/>
    <property type="evidence" value="ECO:0007669"/>
    <property type="project" value="TreeGrafter"/>
</dbReference>
<dbReference type="InterPro" id="IPR018764">
    <property type="entry name" value="RskA_C"/>
</dbReference>
<dbReference type="EMBL" id="FOMW01000008">
    <property type="protein sequence ID" value="SFE56289.1"/>
    <property type="molecule type" value="Genomic_DNA"/>
</dbReference>
<dbReference type="Pfam" id="PF10099">
    <property type="entry name" value="RskA_C"/>
    <property type="match status" value="1"/>
</dbReference>
<name>A0A1I2BJT4_9RHOB</name>
<accession>A0A1I2BJT4</accession>
<evidence type="ECO:0000313" key="3">
    <source>
        <dbReference type="Proteomes" id="UP000198977"/>
    </source>
</evidence>
<reference evidence="2 3" key="1">
    <citation type="submission" date="2016-10" db="EMBL/GenBank/DDBJ databases">
        <authorList>
            <person name="de Groot N.N."/>
        </authorList>
    </citation>
    <scope>NUCLEOTIDE SEQUENCE [LARGE SCALE GENOMIC DNA]</scope>
    <source>
        <strain evidence="2 3">DSM 11443</strain>
    </source>
</reference>
<sequence>MVAARVAIPARVHEPVTLSPDTPDFDDDFQAAEFALGLAEGADLAAAQQRARTDNTFAAHIAAWQERFVAMTDDIAPVTPPRRVKKAVVKTLFSTPPIPLLDRLWVWKGLTLASLVAAAYFAFPLVRPTVEVPSEIYATQLKGEASGLEVLAVLDPARGDLALRRIAGGAPEGRVLELWALLPEQAPVSLGVLPEGDVTRVTLPAQFIAQISQLTLAISDEPPQGAPQGVPTGAILAVGAVEEL</sequence>
<evidence type="ECO:0000313" key="2">
    <source>
        <dbReference type="EMBL" id="SFE56289.1"/>
    </source>
</evidence>
<dbReference type="AlphaFoldDB" id="A0A1I2BJT4"/>
<dbReference type="PANTHER" id="PTHR37461">
    <property type="entry name" value="ANTI-SIGMA-K FACTOR RSKA"/>
    <property type="match status" value="1"/>
</dbReference>